<dbReference type="EnsemblPlants" id="OPUNC01G10010.1">
    <property type="protein sequence ID" value="OPUNC01G10010.1"/>
    <property type="gene ID" value="OPUNC01G10010"/>
</dbReference>
<feature type="region of interest" description="Disordered" evidence="2">
    <location>
        <begin position="262"/>
        <end position="302"/>
    </location>
</feature>
<organism evidence="4">
    <name type="scientific">Oryza punctata</name>
    <name type="common">Red rice</name>
    <dbReference type="NCBI Taxonomy" id="4537"/>
    <lineage>
        <taxon>Eukaryota</taxon>
        <taxon>Viridiplantae</taxon>
        <taxon>Streptophyta</taxon>
        <taxon>Embryophyta</taxon>
        <taxon>Tracheophyta</taxon>
        <taxon>Spermatophyta</taxon>
        <taxon>Magnoliopsida</taxon>
        <taxon>Liliopsida</taxon>
        <taxon>Poales</taxon>
        <taxon>Poaceae</taxon>
        <taxon>BOP clade</taxon>
        <taxon>Oryzoideae</taxon>
        <taxon>Oryzeae</taxon>
        <taxon>Oryzinae</taxon>
        <taxon>Oryza</taxon>
    </lineage>
</organism>
<feature type="region of interest" description="Disordered" evidence="2">
    <location>
        <begin position="621"/>
        <end position="781"/>
    </location>
</feature>
<keyword evidence="1" id="KW-0862">Zinc</keyword>
<dbReference type="eggNOG" id="ENOG502QPQI">
    <property type="taxonomic scope" value="Eukaryota"/>
</dbReference>
<feature type="compositionally biased region" description="Basic and acidic residues" evidence="2">
    <location>
        <begin position="663"/>
        <end position="677"/>
    </location>
</feature>
<name>A0A0E0JGM9_ORYPU</name>
<feature type="region of interest" description="Disordered" evidence="2">
    <location>
        <begin position="476"/>
        <end position="523"/>
    </location>
</feature>
<sequence>MCPFPRGPHATWTTCRSAAFFFPLFSFPRLRLRRRAGARNARGGWGEKKKNKVKKPFRTGLRTHSPSPSTPTTHALPPLPLSRSPPRRRNPSSDEGRRGRSRAAASRICVAASSHIEFSTINMGANCCIAAKERSQPHVASAEVSAYRIRHSPSWSFRWDNRTHIEDMMENSMLFSNQSSGNIQQELKSGSIAPTEGHPYDDNLSDLSCSVKSKKPESKMEPTKYLKADSQAVQSTSSTSTIEASSLRSPSAVIVASGIKMSESLPSTPPQLPSADPSSSRSRSLNVDANSMRKAHRSPGHQLCRQILDSKVHSFKSFNESYSAEGRPSSSMPSAYSKDLIAGGSQGESSQRWSTCRFSESMASSQRERWSVDSDLFGHVTTNRTRSNASHSTSLAPGQEVCKLCSKQLKERSTWNAHELAIIAVLFCGHSYHANCLDSITAESEKYDPPCPVCTHGEKHFTNLYGKQDLKTKNKVSKSVITDTDIDRSSKHRHKSSSMKEPRLDTRVGQQGERDSGKGSGENSLIATIDWRSLGCAAAAEVGLDRSAGGSGGGGGGGGSAGGRALIGGSLPRVVGERPQPCVTPIEVSAFRNVRHSPSWSFRWDNRTHIEDIMEMPTLFSNHSSGSIRPETKSGSIAPTDGFSNGGSPSDMFNKLKCHKSDRKRESSKIARSDLRAGRSTTSNSSPEAKLSRKSLDTVSVASDSKMSISVPSTPPAISRADPSSSSRGHSLPTDADSTRKARRSPGYQLYRQVSDSKIPSLRSLNEGASPGRPSSSMLSVCSNDLSAAGSHGESSDGWSMRTFSEMVASSQRERWSVDSELLGSVSSKMTRSNASNNPPTHSPDQEVCKLCLKLLKERSTWNAQELAVVAVLLCGHVYHADCLDSLTAEADKYDPPCPVCTHGEKCTVKLFGKLESKTKNKIPKSVIVDVNLDGSSKHQKESISQLALDHPGQFQKARRPERRASGQDTGGNSIAAKIPFEEELYSQASKHAGSEVKPNRCK</sequence>
<keyword evidence="1" id="KW-0863">Zinc-finger</keyword>
<feature type="region of interest" description="Disordered" evidence="2">
    <location>
        <begin position="191"/>
        <end position="247"/>
    </location>
</feature>
<dbReference type="SUPFAM" id="SSF57850">
    <property type="entry name" value="RING/U-box"/>
    <property type="match status" value="2"/>
</dbReference>
<evidence type="ECO:0000313" key="4">
    <source>
        <dbReference type="EnsemblPlants" id="OPUNC01G10010.1"/>
    </source>
</evidence>
<dbReference type="HOGENOM" id="CLU_319677_0_0_1"/>
<dbReference type="AlphaFoldDB" id="A0A0E0JGM9"/>
<feature type="compositionally biased region" description="Basic and acidic residues" evidence="2">
    <location>
        <begin position="498"/>
        <end position="517"/>
    </location>
</feature>
<dbReference type="GO" id="GO:0008270">
    <property type="term" value="F:zinc ion binding"/>
    <property type="evidence" value="ECO:0007669"/>
    <property type="project" value="UniProtKB-KW"/>
</dbReference>
<evidence type="ECO:0000256" key="1">
    <source>
        <dbReference type="PROSITE-ProRule" id="PRU00175"/>
    </source>
</evidence>
<dbReference type="InterPro" id="IPR001841">
    <property type="entry name" value="Znf_RING"/>
</dbReference>
<feature type="domain" description="RING-type" evidence="3">
    <location>
        <begin position="849"/>
        <end position="902"/>
    </location>
</feature>
<feature type="compositionally biased region" description="Polar residues" evidence="2">
    <location>
        <begin position="697"/>
        <end position="712"/>
    </location>
</feature>
<dbReference type="PANTHER" id="PTHR31150:SF32">
    <property type="entry name" value="RING_U-BOX SUPERFAMILY PROTEIN"/>
    <property type="match status" value="1"/>
</dbReference>
<feature type="region of interest" description="Disordered" evidence="2">
    <location>
        <begin position="38"/>
        <end position="103"/>
    </location>
</feature>
<reference evidence="4" key="2">
    <citation type="submission" date="2018-05" db="EMBL/GenBank/DDBJ databases">
        <title>OpunRS2 (Oryza punctata Reference Sequence Version 2).</title>
        <authorList>
            <person name="Zhang J."/>
            <person name="Kudrna D."/>
            <person name="Lee S."/>
            <person name="Talag J."/>
            <person name="Welchert J."/>
            <person name="Wing R.A."/>
        </authorList>
    </citation>
    <scope>NUCLEOTIDE SEQUENCE [LARGE SCALE GENOMIC DNA]</scope>
</reference>
<evidence type="ECO:0000256" key="2">
    <source>
        <dbReference type="SAM" id="MobiDB-lite"/>
    </source>
</evidence>
<evidence type="ECO:0000259" key="3">
    <source>
        <dbReference type="PROSITE" id="PS50089"/>
    </source>
</evidence>
<evidence type="ECO:0000313" key="5">
    <source>
        <dbReference type="Proteomes" id="UP000026962"/>
    </source>
</evidence>
<dbReference type="STRING" id="4537.A0A0E0JGM9"/>
<dbReference type="InterPro" id="IPR013083">
    <property type="entry name" value="Znf_RING/FYVE/PHD"/>
</dbReference>
<proteinExistence type="predicted"/>
<feature type="domain" description="RING-type" evidence="3">
    <location>
        <begin position="402"/>
        <end position="455"/>
    </location>
</feature>
<dbReference type="PANTHER" id="PTHR31150">
    <property type="entry name" value="EXPRESSED PROTEIN"/>
    <property type="match status" value="1"/>
</dbReference>
<feature type="region of interest" description="Disordered" evidence="2">
    <location>
        <begin position="941"/>
        <end position="977"/>
    </location>
</feature>
<feature type="compositionally biased region" description="Basic and acidic residues" evidence="2">
    <location>
        <begin position="214"/>
        <end position="227"/>
    </location>
</feature>
<reference evidence="4" key="1">
    <citation type="submission" date="2015-04" db="UniProtKB">
        <authorList>
            <consortium name="EnsemblPlants"/>
        </authorList>
    </citation>
    <scope>IDENTIFICATION</scope>
</reference>
<protein>
    <recommendedName>
        <fullName evidence="3">RING-type domain-containing protein</fullName>
    </recommendedName>
</protein>
<dbReference type="SMART" id="SM00184">
    <property type="entry name" value="RING"/>
    <property type="match status" value="2"/>
</dbReference>
<dbReference type="Gramene" id="OPUNC01G10010.1">
    <property type="protein sequence ID" value="OPUNC01G10010.1"/>
    <property type="gene ID" value="OPUNC01G10010"/>
</dbReference>
<dbReference type="PROSITE" id="PS50089">
    <property type="entry name" value="ZF_RING_2"/>
    <property type="match status" value="2"/>
</dbReference>
<dbReference type="Gene3D" id="3.30.40.10">
    <property type="entry name" value="Zinc/RING finger domain, C3HC4 (zinc finger)"/>
    <property type="match status" value="2"/>
</dbReference>
<keyword evidence="1" id="KW-0479">Metal-binding</keyword>
<feature type="region of interest" description="Disordered" evidence="2">
    <location>
        <begin position="321"/>
        <end position="354"/>
    </location>
</feature>
<feature type="compositionally biased region" description="Low complexity" evidence="2">
    <location>
        <begin position="62"/>
        <end position="84"/>
    </location>
</feature>
<accession>A0A0E0JGM9</accession>
<feature type="compositionally biased region" description="Polar residues" evidence="2">
    <location>
        <begin position="321"/>
        <end position="334"/>
    </location>
</feature>
<dbReference type="Proteomes" id="UP000026962">
    <property type="component" value="Chromosome 1"/>
</dbReference>
<keyword evidence="5" id="KW-1185">Reference proteome</keyword>
<feature type="compositionally biased region" description="Polar residues" evidence="2">
    <location>
        <begin position="621"/>
        <end position="648"/>
    </location>
</feature>
<feature type="compositionally biased region" description="Low complexity" evidence="2">
    <location>
        <begin position="235"/>
        <end position="247"/>
    </location>
</feature>